<evidence type="ECO:0000313" key="2">
    <source>
        <dbReference type="EMBL" id="KAF7369544.1"/>
    </source>
</evidence>
<reference evidence="2" key="1">
    <citation type="submission" date="2020-05" db="EMBL/GenBank/DDBJ databases">
        <title>Mycena genomes resolve the evolution of fungal bioluminescence.</title>
        <authorList>
            <person name="Tsai I.J."/>
        </authorList>
    </citation>
    <scope>NUCLEOTIDE SEQUENCE</scope>
    <source>
        <strain evidence="2">CCC161011</strain>
    </source>
</reference>
<evidence type="ECO:0000313" key="3">
    <source>
        <dbReference type="Proteomes" id="UP000620124"/>
    </source>
</evidence>
<dbReference type="OrthoDB" id="2986332at2759"/>
<feature type="signal peptide" evidence="1">
    <location>
        <begin position="1"/>
        <end position="21"/>
    </location>
</feature>
<accession>A0A8H6Z2Z4</accession>
<feature type="chain" id="PRO_5034534529" evidence="1">
    <location>
        <begin position="22"/>
        <end position="114"/>
    </location>
</feature>
<sequence>MKFTPTTILLSTLLTAPLALSKICQGSECVALYSGTGCQASAQLTNYVPTCNSACYQYSSFDSVGVSGSGIEGTDCHIFSDPNCQTEILDTGNQLGGKCFDTPQAQSMICYFDC</sequence>
<keyword evidence="1" id="KW-0732">Signal</keyword>
<organism evidence="2 3">
    <name type="scientific">Mycena venus</name>
    <dbReference type="NCBI Taxonomy" id="2733690"/>
    <lineage>
        <taxon>Eukaryota</taxon>
        <taxon>Fungi</taxon>
        <taxon>Dikarya</taxon>
        <taxon>Basidiomycota</taxon>
        <taxon>Agaricomycotina</taxon>
        <taxon>Agaricomycetes</taxon>
        <taxon>Agaricomycetidae</taxon>
        <taxon>Agaricales</taxon>
        <taxon>Marasmiineae</taxon>
        <taxon>Mycenaceae</taxon>
        <taxon>Mycena</taxon>
    </lineage>
</organism>
<gene>
    <name evidence="2" type="ORF">MVEN_00284300</name>
</gene>
<keyword evidence="3" id="KW-1185">Reference proteome</keyword>
<dbReference type="EMBL" id="JACAZI010000002">
    <property type="protein sequence ID" value="KAF7369544.1"/>
    <property type="molecule type" value="Genomic_DNA"/>
</dbReference>
<evidence type="ECO:0000256" key="1">
    <source>
        <dbReference type="SAM" id="SignalP"/>
    </source>
</evidence>
<name>A0A8H6Z2Z4_9AGAR</name>
<protein>
    <submittedName>
        <fullName evidence="2">Uncharacterized protein</fullName>
    </submittedName>
</protein>
<proteinExistence type="predicted"/>
<comment type="caution">
    <text evidence="2">The sequence shown here is derived from an EMBL/GenBank/DDBJ whole genome shotgun (WGS) entry which is preliminary data.</text>
</comment>
<dbReference type="AlphaFoldDB" id="A0A8H6Z2Z4"/>
<dbReference type="Proteomes" id="UP000620124">
    <property type="component" value="Unassembled WGS sequence"/>
</dbReference>